<evidence type="ECO:0000256" key="3">
    <source>
        <dbReference type="ARBA" id="ARBA00022801"/>
    </source>
</evidence>
<dbReference type="STRING" id="633440.SAMN05421869_106190"/>
<feature type="chain" id="PRO_5039102371" evidence="5">
    <location>
        <begin position="21"/>
        <end position="173"/>
    </location>
</feature>
<feature type="domain" description="NlpC/P60" evidence="6">
    <location>
        <begin position="24"/>
        <end position="173"/>
    </location>
</feature>
<keyword evidence="5" id="KW-0732">Signal</keyword>
<evidence type="ECO:0000256" key="5">
    <source>
        <dbReference type="SAM" id="SignalP"/>
    </source>
</evidence>
<sequence length="173" mass="18554">MRRRSAVVAALLLLAATASVPLDRYVPARIVRASYEIQRLGVAYSWGGGHAADPGPSLGTCVGYRGKIRPCPAAVTRGLDCSGLARWVYALAHGSDVLGPGNTDDQVRELRRVAMGRPGDLVFFGHVTDKSIKTHHVGVYLGGGKMMDAPYTGAVVRIDHVGGRKDFAGFYRY</sequence>
<keyword evidence="3" id="KW-0378">Hydrolase</keyword>
<organism evidence="7 8">
    <name type="scientific">Nonomuraea jiangxiensis</name>
    <dbReference type="NCBI Taxonomy" id="633440"/>
    <lineage>
        <taxon>Bacteria</taxon>
        <taxon>Bacillati</taxon>
        <taxon>Actinomycetota</taxon>
        <taxon>Actinomycetes</taxon>
        <taxon>Streptosporangiales</taxon>
        <taxon>Streptosporangiaceae</taxon>
        <taxon>Nonomuraea</taxon>
    </lineage>
</organism>
<feature type="signal peptide" evidence="5">
    <location>
        <begin position="1"/>
        <end position="20"/>
    </location>
</feature>
<comment type="similarity">
    <text evidence="1">Belongs to the peptidase C40 family.</text>
</comment>
<dbReference type="InterPro" id="IPR000064">
    <property type="entry name" value="NLP_P60_dom"/>
</dbReference>
<dbReference type="GO" id="GO:0006508">
    <property type="term" value="P:proteolysis"/>
    <property type="evidence" value="ECO:0007669"/>
    <property type="project" value="UniProtKB-KW"/>
</dbReference>
<evidence type="ECO:0000256" key="2">
    <source>
        <dbReference type="ARBA" id="ARBA00022670"/>
    </source>
</evidence>
<dbReference type="RefSeq" id="WP_090931631.1">
    <property type="nucleotide sequence ID" value="NZ_FNDJ01000006.1"/>
</dbReference>
<dbReference type="Proteomes" id="UP000199202">
    <property type="component" value="Unassembled WGS sequence"/>
</dbReference>
<dbReference type="InterPro" id="IPR038765">
    <property type="entry name" value="Papain-like_cys_pep_sf"/>
</dbReference>
<evidence type="ECO:0000313" key="7">
    <source>
        <dbReference type="EMBL" id="SDI58554.1"/>
    </source>
</evidence>
<dbReference type="GO" id="GO:0008234">
    <property type="term" value="F:cysteine-type peptidase activity"/>
    <property type="evidence" value="ECO:0007669"/>
    <property type="project" value="UniProtKB-KW"/>
</dbReference>
<dbReference type="OrthoDB" id="258587at2"/>
<gene>
    <name evidence="7" type="ORF">SAMN05421869_106190</name>
</gene>
<evidence type="ECO:0000256" key="4">
    <source>
        <dbReference type="ARBA" id="ARBA00022807"/>
    </source>
</evidence>
<accession>A0A1G8LS90</accession>
<evidence type="ECO:0000313" key="8">
    <source>
        <dbReference type="Proteomes" id="UP000199202"/>
    </source>
</evidence>
<proteinExistence type="inferred from homology"/>
<evidence type="ECO:0000259" key="6">
    <source>
        <dbReference type="PROSITE" id="PS51935"/>
    </source>
</evidence>
<evidence type="ECO:0000256" key="1">
    <source>
        <dbReference type="ARBA" id="ARBA00007074"/>
    </source>
</evidence>
<protein>
    <submittedName>
        <fullName evidence="7">NlpC/P60 family protein</fullName>
    </submittedName>
</protein>
<name>A0A1G8LS90_9ACTN</name>
<dbReference type="EMBL" id="FNDJ01000006">
    <property type="protein sequence ID" value="SDI58554.1"/>
    <property type="molecule type" value="Genomic_DNA"/>
</dbReference>
<dbReference type="PANTHER" id="PTHR47359:SF3">
    <property type="entry name" value="NLP_P60 DOMAIN-CONTAINING PROTEIN-RELATED"/>
    <property type="match status" value="1"/>
</dbReference>
<reference evidence="7 8" key="1">
    <citation type="submission" date="2016-10" db="EMBL/GenBank/DDBJ databases">
        <authorList>
            <person name="de Groot N.N."/>
        </authorList>
    </citation>
    <scope>NUCLEOTIDE SEQUENCE [LARGE SCALE GENOMIC DNA]</scope>
    <source>
        <strain evidence="7 8">CGMCC 4.6533</strain>
    </source>
</reference>
<dbReference type="SUPFAM" id="SSF54001">
    <property type="entry name" value="Cysteine proteinases"/>
    <property type="match status" value="1"/>
</dbReference>
<dbReference type="Gene3D" id="3.90.1720.10">
    <property type="entry name" value="endopeptidase domain like (from Nostoc punctiforme)"/>
    <property type="match status" value="1"/>
</dbReference>
<dbReference type="Pfam" id="PF00877">
    <property type="entry name" value="NLPC_P60"/>
    <property type="match status" value="1"/>
</dbReference>
<dbReference type="InterPro" id="IPR051794">
    <property type="entry name" value="PG_Endopeptidase_C40"/>
</dbReference>
<keyword evidence="2" id="KW-0645">Protease</keyword>
<dbReference type="PROSITE" id="PS51935">
    <property type="entry name" value="NLPC_P60"/>
    <property type="match status" value="1"/>
</dbReference>
<keyword evidence="8" id="KW-1185">Reference proteome</keyword>
<dbReference type="AlphaFoldDB" id="A0A1G8LS90"/>
<keyword evidence="4" id="KW-0788">Thiol protease</keyword>
<dbReference type="PANTHER" id="PTHR47359">
    <property type="entry name" value="PEPTIDOGLYCAN DL-ENDOPEPTIDASE CWLO"/>
    <property type="match status" value="1"/>
</dbReference>